<feature type="compositionally biased region" description="Basic and acidic residues" evidence="1">
    <location>
        <begin position="139"/>
        <end position="151"/>
    </location>
</feature>
<keyword evidence="2" id="KW-1133">Transmembrane helix</keyword>
<reference evidence="3 4" key="1">
    <citation type="submission" date="2024-03" db="EMBL/GenBank/DDBJ databases">
        <authorList>
            <person name="Martinez-Hernandez J."/>
        </authorList>
    </citation>
    <scope>NUCLEOTIDE SEQUENCE [LARGE SCALE GENOMIC DNA]</scope>
</reference>
<sequence length="307" mass="36031">MSLFHFTDIQAEKNNVMLKQRKIRKIASLLRFLEVCVVLIFITRLLPLHLPVAFKNSSDYLRDFSVFMNSHCFIFLIGNAIIITLFVQSGHFSNLGSKRNNIEPDIYQEIIHNNTKNEKTQGAEKFLEKQNIETEDSAESEKQSFKTEDIIQREKQSIKTKDSIRNERINGDIEKYQKYRRSYPITKAKYAINNQRIDAGNSECGKNQNMKTEEASIGMKVKGYRRCETEILRHDQNDKENQRRVLHRCETENIRKSILPAAPEEMVENSSPEDHMSNDEFRRTVEAFIAKQQRLLREEEEEDHSLI</sequence>
<dbReference type="Proteomes" id="UP001497480">
    <property type="component" value="Unassembled WGS sequence"/>
</dbReference>
<dbReference type="EMBL" id="CAXHTB010000021">
    <property type="protein sequence ID" value="CAL0329250.1"/>
    <property type="molecule type" value="Genomic_DNA"/>
</dbReference>
<feature type="region of interest" description="Disordered" evidence="1">
    <location>
        <begin position="131"/>
        <end position="151"/>
    </location>
</feature>
<evidence type="ECO:0000256" key="2">
    <source>
        <dbReference type="SAM" id="Phobius"/>
    </source>
</evidence>
<evidence type="ECO:0000256" key="1">
    <source>
        <dbReference type="SAM" id="MobiDB-lite"/>
    </source>
</evidence>
<keyword evidence="4" id="KW-1185">Reference proteome</keyword>
<comment type="caution">
    <text evidence="3">The sequence shown here is derived from an EMBL/GenBank/DDBJ whole genome shotgun (WGS) entry which is preliminary data.</text>
</comment>
<accession>A0AAV1Y639</accession>
<organism evidence="3 4">
    <name type="scientific">Lupinus luteus</name>
    <name type="common">European yellow lupine</name>
    <dbReference type="NCBI Taxonomy" id="3873"/>
    <lineage>
        <taxon>Eukaryota</taxon>
        <taxon>Viridiplantae</taxon>
        <taxon>Streptophyta</taxon>
        <taxon>Embryophyta</taxon>
        <taxon>Tracheophyta</taxon>
        <taxon>Spermatophyta</taxon>
        <taxon>Magnoliopsida</taxon>
        <taxon>eudicotyledons</taxon>
        <taxon>Gunneridae</taxon>
        <taxon>Pentapetalae</taxon>
        <taxon>rosids</taxon>
        <taxon>fabids</taxon>
        <taxon>Fabales</taxon>
        <taxon>Fabaceae</taxon>
        <taxon>Papilionoideae</taxon>
        <taxon>50 kb inversion clade</taxon>
        <taxon>genistoids sensu lato</taxon>
        <taxon>core genistoids</taxon>
        <taxon>Genisteae</taxon>
        <taxon>Lupinus</taxon>
    </lineage>
</organism>
<protein>
    <submittedName>
        <fullName evidence="3">Uncharacterized protein</fullName>
    </submittedName>
</protein>
<keyword evidence="2" id="KW-0812">Transmembrane</keyword>
<dbReference type="PANTHER" id="PTHR33640:SF8">
    <property type="entry name" value="TRANSMEMBRANE PROTEIN"/>
    <property type="match status" value="1"/>
</dbReference>
<keyword evidence="2" id="KW-0472">Membrane</keyword>
<name>A0AAV1Y639_LUPLU</name>
<proteinExistence type="predicted"/>
<gene>
    <name evidence="3" type="ORF">LLUT_LOCUS30310</name>
</gene>
<dbReference type="PANTHER" id="PTHR33640">
    <property type="entry name" value="TRANSMEMBRANE PROTEIN"/>
    <property type="match status" value="1"/>
</dbReference>
<evidence type="ECO:0000313" key="3">
    <source>
        <dbReference type="EMBL" id="CAL0329250.1"/>
    </source>
</evidence>
<feature type="transmembrane region" description="Helical" evidence="2">
    <location>
        <begin position="66"/>
        <end position="87"/>
    </location>
</feature>
<evidence type="ECO:0000313" key="4">
    <source>
        <dbReference type="Proteomes" id="UP001497480"/>
    </source>
</evidence>
<feature type="transmembrane region" description="Helical" evidence="2">
    <location>
        <begin position="26"/>
        <end position="46"/>
    </location>
</feature>
<dbReference type="AlphaFoldDB" id="A0AAV1Y639"/>